<feature type="region of interest" description="Disordered" evidence="1">
    <location>
        <begin position="194"/>
        <end position="238"/>
    </location>
</feature>
<evidence type="ECO:0000313" key="3">
    <source>
        <dbReference type="Proteomes" id="UP000198211"/>
    </source>
</evidence>
<sequence>MENKFREDYGSQHSAKATPTGAGSAIVSSVYGVARVPQPIFALRKEYVEATEEHCKDGKEDLSAVLKNIKSSLDDDRLTTLYEASWGISKEALTDKFLLKKVRKMSMGTSNVQPQVIDYFLSCNKVIMKYGISSFFEGEKGTKKKCKLLVNSLPVVLKEKVTKELDYGSPDAETSILKLSKVVTSKLSRIELVSRETDNSQNKVTRAPTTPDKRPKKTAAREVEKIGDSGKHPSQKGAPKDGCFNCDGEQYFSNCPTATKKDRKRLNTKLSKMGPCRGRTRLIVLEDCFSVAFCADSGADRSGMSMSVYKEFVKICPECWDCCSCGVFDCSGDTDEFLLGNDMSKMLGIYLETQLDLFVANALQTDEDDAFDDRDEPRIGGSIGLNDDLKVAAQIWGAMENGFPKELVGKLHRIATRFDIWWLKLGDVLPARVPPMKIRLKPEAQPYRCEARCYPPESRWPCPVLPVRKSGGDFRQTADYKPVIAPIGAVVGVMPDLHVDLVVVKGAKFFRHVRLSERIFSRFTYDYQ</sequence>
<feature type="region of interest" description="Disordered" evidence="1">
    <location>
        <begin position="1"/>
        <end position="20"/>
    </location>
</feature>
<evidence type="ECO:0000256" key="1">
    <source>
        <dbReference type="SAM" id="MobiDB-lite"/>
    </source>
</evidence>
<name>A0A225WMH1_9STRA</name>
<dbReference type="OrthoDB" id="105361at2759"/>
<reference evidence="3" key="1">
    <citation type="submission" date="2017-03" db="EMBL/GenBank/DDBJ databases">
        <title>Phytopthora megakarya and P. palmivora, two closely related causual agents of cacao black pod achieved similar genome size and gene model numbers by different mechanisms.</title>
        <authorList>
            <person name="Ali S."/>
            <person name="Shao J."/>
            <person name="Larry D.J."/>
            <person name="Kronmiller B."/>
            <person name="Shen D."/>
            <person name="Strem M.D."/>
            <person name="Melnick R.L."/>
            <person name="Guiltinan M.J."/>
            <person name="Tyler B.M."/>
            <person name="Meinhardt L.W."/>
            <person name="Bailey B.A."/>
        </authorList>
    </citation>
    <scope>NUCLEOTIDE SEQUENCE [LARGE SCALE GENOMIC DNA]</scope>
    <source>
        <strain evidence="3">zdho120</strain>
    </source>
</reference>
<dbReference type="Proteomes" id="UP000198211">
    <property type="component" value="Unassembled WGS sequence"/>
</dbReference>
<dbReference type="AlphaFoldDB" id="A0A225WMH1"/>
<organism evidence="2 3">
    <name type="scientific">Phytophthora megakarya</name>
    <dbReference type="NCBI Taxonomy" id="4795"/>
    <lineage>
        <taxon>Eukaryota</taxon>
        <taxon>Sar</taxon>
        <taxon>Stramenopiles</taxon>
        <taxon>Oomycota</taxon>
        <taxon>Peronosporomycetes</taxon>
        <taxon>Peronosporales</taxon>
        <taxon>Peronosporaceae</taxon>
        <taxon>Phytophthora</taxon>
    </lineage>
</organism>
<accession>A0A225WMH1</accession>
<proteinExistence type="predicted"/>
<feature type="compositionally biased region" description="Polar residues" evidence="1">
    <location>
        <begin position="199"/>
        <end position="208"/>
    </location>
</feature>
<feature type="compositionally biased region" description="Basic and acidic residues" evidence="1">
    <location>
        <begin position="219"/>
        <end position="231"/>
    </location>
</feature>
<protein>
    <submittedName>
        <fullName evidence="2">Uncharacterized protein</fullName>
    </submittedName>
</protein>
<gene>
    <name evidence="2" type="ORF">PHMEG_0006998</name>
</gene>
<dbReference type="SUPFAM" id="SSF56672">
    <property type="entry name" value="DNA/RNA polymerases"/>
    <property type="match status" value="1"/>
</dbReference>
<dbReference type="EMBL" id="NBNE01000528">
    <property type="protein sequence ID" value="OWZ18846.1"/>
    <property type="molecule type" value="Genomic_DNA"/>
</dbReference>
<dbReference type="InterPro" id="IPR043502">
    <property type="entry name" value="DNA/RNA_pol_sf"/>
</dbReference>
<comment type="caution">
    <text evidence="2">The sequence shown here is derived from an EMBL/GenBank/DDBJ whole genome shotgun (WGS) entry which is preliminary data.</text>
</comment>
<keyword evidence="3" id="KW-1185">Reference proteome</keyword>
<feature type="compositionally biased region" description="Basic and acidic residues" evidence="1">
    <location>
        <begin position="1"/>
        <end position="10"/>
    </location>
</feature>
<evidence type="ECO:0000313" key="2">
    <source>
        <dbReference type="EMBL" id="OWZ18846.1"/>
    </source>
</evidence>